<dbReference type="EMBL" id="JBFOHL010000001">
    <property type="protein sequence ID" value="MEW9622727.1"/>
    <property type="molecule type" value="Genomic_DNA"/>
</dbReference>
<keyword evidence="2" id="KW-1003">Cell membrane</keyword>
<keyword evidence="4 6" id="KW-1133">Transmembrane helix</keyword>
<organism evidence="8 9">
    <name type="scientific">Rhodanobacter geophilus</name>
    <dbReference type="NCBI Taxonomy" id="3162488"/>
    <lineage>
        <taxon>Bacteria</taxon>
        <taxon>Pseudomonadati</taxon>
        <taxon>Pseudomonadota</taxon>
        <taxon>Gammaproteobacteria</taxon>
        <taxon>Lysobacterales</taxon>
        <taxon>Rhodanobacteraceae</taxon>
        <taxon>Rhodanobacter</taxon>
    </lineage>
</organism>
<evidence type="ECO:0000256" key="4">
    <source>
        <dbReference type="ARBA" id="ARBA00022989"/>
    </source>
</evidence>
<protein>
    <submittedName>
        <fullName evidence="8">LTA synthase family protein</fullName>
        <ecNumber evidence="8">2.7.8.-</ecNumber>
    </submittedName>
</protein>
<keyword evidence="9" id="KW-1185">Reference proteome</keyword>
<dbReference type="PANTHER" id="PTHR47371:SF3">
    <property type="entry name" value="PHOSPHOGLYCEROL TRANSFERASE I"/>
    <property type="match status" value="1"/>
</dbReference>
<dbReference type="Proteomes" id="UP001556170">
    <property type="component" value="Unassembled WGS sequence"/>
</dbReference>
<accession>A0ABV3QJH6</accession>
<keyword evidence="3 6" id="KW-0812">Transmembrane</keyword>
<feature type="transmembrane region" description="Helical" evidence="6">
    <location>
        <begin position="68"/>
        <end position="98"/>
    </location>
</feature>
<keyword evidence="5 6" id="KW-0472">Membrane</keyword>
<feature type="transmembrane region" description="Helical" evidence="6">
    <location>
        <begin position="164"/>
        <end position="188"/>
    </location>
</feature>
<feature type="transmembrane region" description="Helical" evidence="6">
    <location>
        <begin position="140"/>
        <end position="157"/>
    </location>
</feature>
<evidence type="ECO:0000256" key="1">
    <source>
        <dbReference type="ARBA" id="ARBA00004651"/>
    </source>
</evidence>
<feature type="transmembrane region" description="Helical" evidence="6">
    <location>
        <begin position="110"/>
        <end position="134"/>
    </location>
</feature>
<evidence type="ECO:0000313" key="9">
    <source>
        <dbReference type="Proteomes" id="UP001556170"/>
    </source>
</evidence>
<dbReference type="InterPro" id="IPR000917">
    <property type="entry name" value="Sulfatase_N"/>
</dbReference>
<evidence type="ECO:0000259" key="7">
    <source>
        <dbReference type="Pfam" id="PF00884"/>
    </source>
</evidence>
<dbReference type="InterPro" id="IPR050448">
    <property type="entry name" value="OpgB/LTA_synthase_biosynth"/>
</dbReference>
<dbReference type="Gene3D" id="3.40.720.10">
    <property type="entry name" value="Alkaline Phosphatase, subunit A"/>
    <property type="match status" value="1"/>
</dbReference>
<evidence type="ECO:0000313" key="8">
    <source>
        <dbReference type="EMBL" id="MEW9622727.1"/>
    </source>
</evidence>
<dbReference type="PANTHER" id="PTHR47371">
    <property type="entry name" value="LIPOTEICHOIC ACID SYNTHASE"/>
    <property type="match status" value="1"/>
</dbReference>
<reference evidence="8 9" key="1">
    <citation type="submission" date="2024-06" db="EMBL/GenBank/DDBJ databases">
        <authorList>
            <person name="Woo H."/>
        </authorList>
    </citation>
    <scope>NUCLEOTIDE SEQUENCE [LARGE SCALE GENOMIC DNA]</scope>
    <source>
        <strain evidence="8 9">S2-g</strain>
    </source>
</reference>
<feature type="transmembrane region" description="Helical" evidence="6">
    <location>
        <begin position="219"/>
        <end position="237"/>
    </location>
</feature>
<dbReference type="EC" id="2.7.8.-" evidence="8"/>
<gene>
    <name evidence="8" type="ORF">ABQJ56_00580</name>
</gene>
<dbReference type="InterPro" id="IPR017850">
    <property type="entry name" value="Alkaline_phosphatase_core_sf"/>
</dbReference>
<dbReference type="SUPFAM" id="SSF53649">
    <property type="entry name" value="Alkaline phosphatase-like"/>
    <property type="match status" value="1"/>
</dbReference>
<dbReference type="GO" id="GO:0016740">
    <property type="term" value="F:transferase activity"/>
    <property type="evidence" value="ECO:0007669"/>
    <property type="project" value="UniProtKB-KW"/>
</dbReference>
<comment type="caution">
    <text evidence="8">The sequence shown here is derived from an EMBL/GenBank/DDBJ whole genome shotgun (WGS) entry which is preliminary data.</text>
</comment>
<feature type="transmembrane region" description="Helical" evidence="6">
    <location>
        <begin position="258"/>
        <end position="275"/>
    </location>
</feature>
<keyword evidence="8" id="KW-0808">Transferase</keyword>
<evidence type="ECO:0000256" key="6">
    <source>
        <dbReference type="SAM" id="Phobius"/>
    </source>
</evidence>
<evidence type="ECO:0000256" key="2">
    <source>
        <dbReference type="ARBA" id="ARBA00022475"/>
    </source>
</evidence>
<feature type="transmembrane region" description="Helical" evidence="6">
    <location>
        <begin position="35"/>
        <end position="56"/>
    </location>
</feature>
<comment type="subcellular location">
    <subcellularLocation>
        <location evidence="1">Cell membrane</location>
        <topology evidence="1">Multi-pass membrane protein</topology>
    </subcellularLocation>
</comment>
<dbReference type="Pfam" id="PF00884">
    <property type="entry name" value="Sulfatase"/>
    <property type="match status" value="1"/>
</dbReference>
<evidence type="ECO:0000256" key="3">
    <source>
        <dbReference type="ARBA" id="ARBA00022692"/>
    </source>
</evidence>
<evidence type="ECO:0000256" key="5">
    <source>
        <dbReference type="ARBA" id="ARBA00023136"/>
    </source>
</evidence>
<name>A0ABV3QJH6_9GAMM</name>
<dbReference type="Gene3D" id="3.30.1120.80">
    <property type="match status" value="1"/>
</dbReference>
<feature type="domain" description="Sulfatase N-terminal" evidence="7">
    <location>
        <begin position="355"/>
        <end position="623"/>
    </location>
</feature>
<dbReference type="CDD" id="cd16015">
    <property type="entry name" value="LTA_synthase"/>
    <property type="match status" value="1"/>
</dbReference>
<sequence>MPAEPAPLHSLCRLELPVSRALFSPSPLRQRFRPLWWLGITFVAICFVTRIALLVMSGSNVAPNPLNWLYAFGVGLGYDLVTFLYLAWPMVLFLWLVPTRRPPVAGAGRWLAYLVGMAALYAATLGVFLLLWHVHVHESWPVLVVFLFFLPMPALAYNRASGQWGLYVLGLALLYALLFVAASELVFWNEFSARFNFIAVDYLVYTTEVIGNIRESYPVGTWLALLVVLALVVFVLSRRGLRARDDGSTLLQRARVPLVWLVLTAISVAAVNGEMKDRTANNYVNELAGNGIYQFFAAFRSSHLDYKKFYRSLPDDEAFRLMREQLKAPNADFTSSDPRDLTRAIHATGPEKHLNVVLISVESLSGDYLGTFGNKQGLTPFLDSLVDKSIFFDNLYANGTRTVRGLEALSLSVPPTPGDSLVREHDNESLFSLASVFNDRGYESEFVYGGYGYFDNMNYFFSHNGYRTVDRSDIAPGTPIHSQNVWGVSDEDLYTLALGQMDQIHAEGKPFFLHIMTTSNHRPYTYPAGRVKWQAPSRPGAVAYTDWSIEDFIKRAQAKPYFADTVFVITADHCASSAGKTSIPINHYHIPLWIYAPRQFKPRRVETLMGQLDIPPTLLGLLDFSYRSRFFGQDVFQTAPDQGHALPGTYEKLGYVHGDTLTILEPRKRLEQLKPNFATGDATPVAPIRQDLVNTAIAYYQVASDLFKQGGLKLRADDGAKVEPLPAPAATVAAPAAAASAIQPQG</sequence>
<proteinExistence type="predicted"/>